<sequence length="61" mass="6877">MDLLLLSGSHHCQSLHFIDLVGNSQSRSDKLTQAVNELKIPVVDLIHPLLFISQNNTYKAY</sequence>
<protein>
    <submittedName>
        <fullName evidence="1">Uncharacterized protein</fullName>
    </submittedName>
</protein>
<organism evidence="1 2">
    <name type="scientific">Yersinia pestis bv. Antiqua (strain Antiqua)</name>
    <dbReference type="NCBI Taxonomy" id="360102"/>
    <lineage>
        <taxon>Bacteria</taxon>
        <taxon>Pseudomonadati</taxon>
        <taxon>Pseudomonadota</taxon>
        <taxon>Gammaproteobacteria</taxon>
        <taxon>Enterobacterales</taxon>
        <taxon>Yersiniaceae</taxon>
        <taxon>Yersinia</taxon>
    </lineage>
</organism>
<evidence type="ECO:0000313" key="1">
    <source>
        <dbReference type="EMBL" id="ABG15327.1"/>
    </source>
</evidence>
<proteinExistence type="predicted"/>
<dbReference type="EMBL" id="CP000308">
    <property type="protein sequence ID" value="ABG15327.1"/>
    <property type="molecule type" value="Genomic_DNA"/>
</dbReference>
<dbReference type="KEGG" id="ypa:YPA_3365"/>
<gene>
    <name evidence="1" type="ordered locus">YPA_3365</name>
</gene>
<dbReference type="AlphaFoldDB" id="A0A0H2YAA3"/>
<dbReference type="Proteomes" id="UP000001971">
    <property type="component" value="Chromosome"/>
</dbReference>
<name>A0A0H2YAA3_YERPA</name>
<accession>A0A0H2YAA3</accession>
<evidence type="ECO:0000313" key="2">
    <source>
        <dbReference type="Proteomes" id="UP000001971"/>
    </source>
</evidence>
<reference evidence="1 2" key="1">
    <citation type="journal article" date="2006" name="J. Bacteriol.">
        <title>Complete genome sequence of Yersinia pestis strains Antiqua and Nepal516: evidence of gene reduction in an emerging pathogen.</title>
        <authorList>
            <person name="Chain P.S."/>
            <person name="Hu P."/>
            <person name="Malfatti S.A."/>
            <person name="Radnedge L."/>
            <person name="Larimer F."/>
            <person name="Vergez L.M."/>
            <person name="Worsham P."/>
            <person name="Chu M.C."/>
            <person name="Andersen G.L."/>
        </authorList>
    </citation>
    <scope>NUCLEOTIDE SEQUENCE [LARGE SCALE GENOMIC DNA]</scope>
    <source>
        <strain evidence="1 2">Antiqua</strain>
    </source>
</reference>